<evidence type="ECO:0000256" key="4">
    <source>
        <dbReference type="ARBA" id="ARBA00022692"/>
    </source>
</evidence>
<evidence type="ECO:0000256" key="2">
    <source>
        <dbReference type="ARBA" id="ARBA00010276"/>
    </source>
</evidence>
<feature type="transmembrane region" description="Helical" evidence="7">
    <location>
        <begin position="6"/>
        <end position="25"/>
    </location>
</feature>
<reference evidence="8 9" key="1">
    <citation type="journal article" date="2019" name="Plant Biotechnol. J.">
        <title>The red bayberry genome and genetic basis of sex determination.</title>
        <authorList>
            <person name="Jia H.M."/>
            <person name="Jia H.J."/>
            <person name="Cai Q.L."/>
            <person name="Wang Y."/>
            <person name="Zhao H.B."/>
            <person name="Yang W.F."/>
            <person name="Wang G.Y."/>
            <person name="Li Y.H."/>
            <person name="Zhan D.L."/>
            <person name="Shen Y.T."/>
            <person name="Niu Q.F."/>
            <person name="Chang L."/>
            <person name="Qiu J."/>
            <person name="Zhao L."/>
            <person name="Xie H.B."/>
            <person name="Fu W.Y."/>
            <person name="Jin J."/>
            <person name="Li X.W."/>
            <person name="Jiao Y."/>
            <person name="Zhou C.C."/>
            <person name="Tu T."/>
            <person name="Chai C.Y."/>
            <person name="Gao J.L."/>
            <person name="Fan L.J."/>
            <person name="van de Weg E."/>
            <person name="Wang J.Y."/>
            <person name="Gao Z.S."/>
        </authorList>
    </citation>
    <scope>NUCLEOTIDE SEQUENCE [LARGE SCALE GENOMIC DNA]</scope>
    <source>
        <tissue evidence="8">Leaves</tissue>
    </source>
</reference>
<evidence type="ECO:0000256" key="1">
    <source>
        <dbReference type="ARBA" id="ARBA00004141"/>
    </source>
</evidence>
<evidence type="ECO:0000256" key="5">
    <source>
        <dbReference type="ARBA" id="ARBA00022989"/>
    </source>
</evidence>
<comment type="similarity">
    <text evidence="2">Belongs to the YSL (TC 2.A.67.2) family.</text>
</comment>
<evidence type="ECO:0000313" key="9">
    <source>
        <dbReference type="Proteomes" id="UP000516437"/>
    </source>
</evidence>
<comment type="subcellular location">
    <subcellularLocation>
        <location evidence="1">Membrane</location>
        <topology evidence="1">Multi-pass membrane protein</topology>
    </subcellularLocation>
</comment>
<comment type="caution">
    <text evidence="8">The sequence shown here is derived from an EMBL/GenBank/DDBJ whole genome shotgun (WGS) entry which is preliminary data.</text>
</comment>
<dbReference type="EMBL" id="RXIC02000024">
    <property type="protein sequence ID" value="KAB1211114.1"/>
    <property type="molecule type" value="Genomic_DNA"/>
</dbReference>
<proteinExistence type="inferred from homology"/>
<feature type="transmembrane region" description="Helical" evidence="7">
    <location>
        <begin position="120"/>
        <end position="140"/>
    </location>
</feature>
<keyword evidence="6 7" id="KW-0472">Membrane</keyword>
<dbReference type="InterPro" id="IPR045035">
    <property type="entry name" value="YSL-like"/>
</dbReference>
<protein>
    <submittedName>
        <fullName evidence="8">Putative metal-nicotianamine transporter YSL7</fullName>
    </submittedName>
</protein>
<sequence length="214" mass="23625">MSVYLINISLLVGAILSWGIMWPLIDARKGSWYSAELKESSLHGLQGYRIFIAIAMILGDGLYNFFKVLGCTLYGLYRQLLGRDLGTDVLPSSGRSSPVITPSLSYDDQRRTRLFLKDQIPARFAITGYVTIAIISTATLQHIFPQLKWYYAVVIDITAPPLAFCNAYGTGLTDWSLGSTYGKLAIFTISAWAGASHGGFSSMWSHAELCIHNI</sequence>
<dbReference type="PANTHER" id="PTHR31645">
    <property type="entry name" value="OLIGOPEPTIDE TRANSPORTER YGL114W-RELATED"/>
    <property type="match status" value="1"/>
</dbReference>
<evidence type="ECO:0000313" key="8">
    <source>
        <dbReference type="EMBL" id="KAB1211114.1"/>
    </source>
</evidence>
<dbReference type="InterPro" id="IPR004813">
    <property type="entry name" value="OPT"/>
</dbReference>
<dbReference type="GO" id="GO:0035673">
    <property type="term" value="F:oligopeptide transmembrane transporter activity"/>
    <property type="evidence" value="ECO:0007669"/>
    <property type="project" value="InterPro"/>
</dbReference>
<keyword evidence="4 7" id="KW-0812">Transmembrane</keyword>
<name>A0A6A1VEF7_9ROSI</name>
<keyword evidence="3" id="KW-0813">Transport</keyword>
<dbReference type="PANTHER" id="PTHR31645:SF76">
    <property type="entry name" value="METAL-NICOTIANAMINE TRANSPORTER YSL8-RELATED"/>
    <property type="match status" value="1"/>
</dbReference>
<keyword evidence="5 7" id="KW-1133">Transmembrane helix</keyword>
<feature type="transmembrane region" description="Helical" evidence="7">
    <location>
        <begin position="46"/>
        <end position="66"/>
    </location>
</feature>
<keyword evidence="9" id="KW-1185">Reference proteome</keyword>
<dbReference type="OrthoDB" id="627262at2759"/>
<dbReference type="Pfam" id="PF03169">
    <property type="entry name" value="OPT"/>
    <property type="match status" value="1"/>
</dbReference>
<evidence type="ECO:0000256" key="3">
    <source>
        <dbReference type="ARBA" id="ARBA00022448"/>
    </source>
</evidence>
<gene>
    <name evidence="8" type="ORF">CJ030_MR6G018100</name>
</gene>
<evidence type="ECO:0000256" key="7">
    <source>
        <dbReference type="SAM" id="Phobius"/>
    </source>
</evidence>
<dbReference type="GO" id="GO:0016020">
    <property type="term" value="C:membrane"/>
    <property type="evidence" value="ECO:0007669"/>
    <property type="project" value="UniProtKB-SubCell"/>
</dbReference>
<dbReference type="AlphaFoldDB" id="A0A6A1VEF7"/>
<accession>A0A6A1VEF7</accession>
<organism evidence="8 9">
    <name type="scientific">Morella rubra</name>
    <name type="common">Chinese bayberry</name>
    <dbReference type="NCBI Taxonomy" id="262757"/>
    <lineage>
        <taxon>Eukaryota</taxon>
        <taxon>Viridiplantae</taxon>
        <taxon>Streptophyta</taxon>
        <taxon>Embryophyta</taxon>
        <taxon>Tracheophyta</taxon>
        <taxon>Spermatophyta</taxon>
        <taxon>Magnoliopsida</taxon>
        <taxon>eudicotyledons</taxon>
        <taxon>Gunneridae</taxon>
        <taxon>Pentapetalae</taxon>
        <taxon>rosids</taxon>
        <taxon>fabids</taxon>
        <taxon>Fagales</taxon>
        <taxon>Myricaceae</taxon>
        <taxon>Morella</taxon>
    </lineage>
</organism>
<evidence type="ECO:0000256" key="6">
    <source>
        <dbReference type="ARBA" id="ARBA00023136"/>
    </source>
</evidence>
<dbReference type="Proteomes" id="UP000516437">
    <property type="component" value="Chromosome 6"/>
</dbReference>